<dbReference type="AlphaFoldDB" id="A0A6N2TM45"/>
<sequence length="202" mass="22444">MKTKMFFLAGICAILAACSSDNEDVSPKSVLLKVVSCDFVQEDADKIIPVEGEAFRVWSAINGVSTPALIEYDWEDAGEYSSLFVLSEGEMPKADNLGLLEVTIPTLKKDGTFSDTGLSVPIFMGYTWEYNEGVKTPTHVEFTLPEYSKAKVFAQRSGYECNMTFYLVLENINTGETINLKGRWKGVQMMNRTLTPSVSKMD</sequence>
<reference evidence="1" key="1">
    <citation type="submission" date="2019-11" db="EMBL/GenBank/DDBJ databases">
        <authorList>
            <person name="Feng L."/>
        </authorList>
    </citation>
    <scope>NUCLEOTIDE SEQUENCE</scope>
    <source>
        <strain evidence="1">BfaecisLFYP10</strain>
    </source>
</reference>
<dbReference type="PROSITE" id="PS51257">
    <property type="entry name" value="PROKAR_LIPOPROTEIN"/>
    <property type="match status" value="1"/>
</dbReference>
<gene>
    <name evidence="1" type="ORF">BFLFYP10_01353</name>
</gene>
<protein>
    <recommendedName>
        <fullName evidence="2">Lipoprotein</fullName>
    </recommendedName>
</protein>
<accession>A0A6N2TM45</accession>
<evidence type="ECO:0000313" key="1">
    <source>
        <dbReference type="EMBL" id="VYT06019.1"/>
    </source>
</evidence>
<proteinExistence type="predicted"/>
<dbReference type="RefSeq" id="WP_156729548.1">
    <property type="nucleotide sequence ID" value="NZ_CACRSZ010000038.1"/>
</dbReference>
<evidence type="ECO:0008006" key="2">
    <source>
        <dbReference type="Google" id="ProtNLM"/>
    </source>
</evidence>
<name>A0A6N2TM45_9BACE</name>
<organism evidence="1">
    <name type="scientific">Bacteroides faecis</name>
    <dbReference type="NCBI Taxonomy" id="674529"/>
    <lineage>
        <taxon>Bacteria</taxon>
        <taxon>Pseudomonadati</taxon>
        <taxon>Bacteroidota</taxon>
        <taxon>Bacteroidia</taxon>
        <taxon>Bacteroidales</taxon>
        <taxon>Bacteroidaceae</taxon>
        <taxon>Bacteroides</taxon>
    </lineage>
</organism>
<dbReference type="EMBL" id="CACRSZ010000038">
    <property type="protein sequence ID" value="VYT06019.1"/>
    <property type="molecule type" value="Genomic_DNA"/>
</dbReference>